<dbReference type="GO" id="GO:0005524">
    <property type="term" value="F:ATP binding"/>
    <property type="evidence" value="ECO:0007669"/>
    <property type="project" value="UniProtKB-KW"/>
</dbReference>
<dbReference type="CDD" id="cd18579">
    <property type="entry name" value="ABC_6TM_ABCC_D1"/>
    <property type="match status" value="1"/>
</dbReference>
<dbReference type="InterPro" id="IPR027417">
    <property type="entry name" value="P-loop_NTPase"/>
</dbReference>
<keyword evidence="4" id="KW-0547">Nucleotide-binding</keyword>
<reference evidence="10 11" key="1">
    <citation type="journal article" date="2018" name="Proc. Natl. Acad. Sci. U.S.A.">
        <title>Draft genome sequence of Camellia sinensis var. sinensis provides insights into the evolution of the tea genome and tea quality.</title>
        <authorList>
            <person name="Wei C."/>
            <person name="Yang H."/>
            <person name="Wang S."/>
            <person name="Zhao J."/>
            <person name="Liu C."/>
            <person name="Gao L."/>
            <person name="Xia E."/>
            <person name="Lu Y."/>
            <person name="Tai Y."/>
            <person name="She G."/>
            <person name="Sun J."/>
            <person name="Cao H."/>
            <person name="Tong W."/>
            <person name="Gao Q."/>
            <person name="Li Y."/>
            <person name="Deng W."/>
            <person name="Jiang X."/>
            <person name="Wang W."/>
            <person name="Chen Q."/>
            <person name="Zhang S."/>
            <person name="Li H."/>
            <person name="Wu J."/>
            <person name="Wang P."/>
            <person name="Li P."/>
            <person name="Shi C."/>
            <person name="Zheng F."/>
            <person name="Jian J."/>
            <person name="Huang B."/>
            <person name="Shan D."/>
            <person name="Shi M."/>
            <person name="Fang C."/>
            <person name="Yue Y."/>
            <person name="Li F."/>
            <person name="Li D."/>
            <person name="Wei S."/>
            <person name="Han B."/>
            <person name="Jiang C."/>
            <person name="Yin Y."/>
            <person name="Xia T."/>
            <person name="Zhang Z."/>
            <person name="Bennetzen J.L."/>
            <person name="Zhao S."/>
            <person name="Wan X."/>
        </authorList>
    </citation>
    <scope>NUCLEOTIDE SEQUENCE [LARGE SCALE GENOMIC DNA]</scope>
    <source>
        <strain evidence="11">cv. Shuchazao</strain>
        <tissue evidence="10">Leaf</tissue>
    </source>
</reference>
<feature type="transmembrane region" description="Helical" evidence="8">
    <location>
        <begin position="375"/>
        <end position="395"/>
    </location>
</feature>
<dbReference type="GO" id="GO:0016020">
    <property type="term" value="C:membrane"/>
    <property type="evidence" value="ECO:0007669"/>
    <property type="project" value="UniProtKB-SubCell"/>
</dbReference>
<keyword evidence="7 8" id="KW-0472">Membrane</keyword>
<evidence type="ECO:0000256" key="7">
    <source>
        <dbReference type="ARBA" id="ARBA00023136"/>
    </source>
</evidence>
<feature type="transmembrane region" description="Helical" evidence="8">
    <location>
        <begin position="247"/>
        <end position="266"/>
    </location>
</feature>
<dbReference type="InterPro" id="IPR003439">
    <property type="entry name" value="ABC_transporter-like_ATP-bd"/>
</dbReference>
<evidence type="ECO:0000256" key="2">
    <source>
        <dbReference type="ARBA" id="ARBA00022448"/>
    </source>
</evidence>
<dbReference type="Gene3D" id="1.20.1560.10">
    <property type="entry name" value="ABC transporter type 1, transmembrane domain"/>
    <property type="match status" value="1"/>
</dbReference>
<feature type="domain" description="ABC transmembrane type-1" evidence="9">
    <location>
        <begin position="384"/>
        <end position="622"/>
    </location>
</feature>
<dbReference type="AlphaFoldDB" id="A0A4V3WPK9"/>
<sequence length="810" mass="91784">MDHVNDFVNHDSTEMSSQRGHMVVPDSFSLGDGIGDPPCLGLKCFVRGMTDKGVTPNISGAMKDVSLHPIMQILRDSDAETERWLMELSKFASCPIEENEEPHFKHLLQVMGLSLVSLNGKGVVSGLDNSVIRGESTRRGGRGEGASVRKGVRELRNLMRGLSSICEGEFDFITSRIQRTVIDELNLLFLLVFYLCLLISYLGKHNIVSRLSRREWITMATSIGSALISIAYLSSLQPSKWVKTLVSVWWMLFFMLISALNIQVFLRNKHNIQILDMVSWFVNLLLLFCALRNFSPFFCWPALDKGLSKPLLVEKPEKNCSIGHGSFLSKLTFSWINPLLQLDNSKILAVKDIPCLVPEDEAVLSYEKFANSWDLTLSAAAAPLLIYAFVVESLSQRHFFFNSRRIGMRMRSSLMVAIYQKQLKLSNLGRERHSTREVVNYIAIDAYRMGGFPTWFHLGWSLSLQLFLAILVLFWAVGLGALPSLEPRLITGLLNVPYAKLLQKCQFEFMSAQDKRLRFMSDIVNNMKIIKLQSWEDKFKNLIESYRENEFKWLSESMYKKAYGTTLYWMSPTTVSSVIFFGCAIFKSAAFDASTIFTILGVLRIMLEPVRMIPEALSTIMQVKVSFDRIESFLLNEELQNEKLLTNTRRDSDECMIIEASNFSWDPKSVIPTLRNVNLEVRWGQKIAVCGPVGAGKSSLLYAILWEIPKTSRHVKLFGSIAYVSQASWIQSGTICDNILNGNVMEKMKYVNAIKECALDKDIISFEHGDLIEIEILHGIRALGISVSCRNRDPSVSSLPFERFLSRDPS</sequence>
<dbReference type="InterPro" id="IPR044746">
    <property type="entry name" value="ABCC_6TM_D1"/>
</dbReference>
<feature type="transmembrane region" description="Helical" evidence="8">
    <location>
        <begin position="185"/>
        <end position="204"/>
    </location>
</feature>
<evidence type="ECO:0000256" key="6">
    <source>
        <dbReference type="ARBA" id="ARBA00022989"/>
    </source>
</evidence>
<feature type="transmembrane region" description="Helical" evidence="8">
    <location>
        <begin position="216"/>
        <end position="235"/>
    </location>
</feature>
<feature type="transmembrane region" description="Helical" evidence="8">
    <location>
        <begin position="458"/>
        <end position="477"/>
    </location>
</feature>
<keyword evidence="3 8" id="KW-0812">Transmembrane</keyword>
<gene>
    <name evidence="10" type="ORF">TEA_020085</name>
</gene>
<evidence type="ECO:0000256" key="1">
    <source>
        <dbReference type="ARBA" id="ARBA00004141"/>
    </source>
</evidence>
<dbReference type="InterPro" id="IPR036640">
    <property type="entry name" value="ABC1_TM_sf"/>
</dbReference>
<evidence type="ECO:0000313" key="10">
    <source>
        <dbReference type="EMBL" id="THG16737.1"/>
    </source>
</evidence>
<proteinExistence type="predicted"/>
<dbReference type="PANTHER" id="PTHR24223">
    <property type="entry name" value="ATP-BINDING CASSETTE SUB-FAMILY C"/>
    <property type="match status" value="1"/>
</dbReference>
<keyword evidence="6 8" id="KW-1133">Transmembrane helix</keyword>
<evidence type="ECO:0000256" key="4">
    <source>
        <dbReference type="ARBA" id="ARBA00022741"/>
    </source>
</evidence>
<feature type="transmembrane region" description="Helical" evidence="8">
    <location>
        <begin position="278"/>
        <end position="303"/>
    </location>
</feature>
<dbReference type="GO" id="GO:0140359">
    <property type="term" value="F:ABC-type transporter activity"/>
    <property type="evidence" value="ECO:0007669"/>
    <property type="project" value="InterPro"/>
</dbReference>
<comment type="subcellular location">
    <subcellularLocation>
        <location evidence="1">Membrane</location>
        <topology evidence="1">Multi-pass membrane protein</topology>
    </subcellularLocation>
</comment>
<dbReference type="PANTHER" id="PTHR24223:SF108">
    <property type="entry name" value="ABC TRANSPORTER C FAMILY MEMBER 8"/>
    <property type="match status" value="1"/>
</dbReference>
<dbReference type="InterPro" id="IPR050173">
    <property type="entry name" value="ABC_transporter_C-like"/>
</dbReference>
<dbReference type="STRING" id="542762.A0A4V3WPK9"/>
<dbReference type="FunFam" id="1.20.1560.10:FF:000003">
    <property type="entry name" value="ABC transporter C family member 10"/>
    <property type="match status" value="1"/>
</dbReference>
<dbReference type="PROSITE" id="PS50929">
    <property type="entry name" value="ABC_TM1F"/>
    <property type="match status" value="1"/>
</dbReference>
<name>A0A4V3WPK9_CAMSN</name>
<evidence type="ECO:0000313" key="11">
    <source>
        <dbReference type="Proteomes" id="UP000306102"/>
    </source>
</evidence>
<accession>A0A4V3WPK9</accession>
<comment type="caution">
    <text evidence="10">The sequence shown here is derived from an EMBL/GenBank/DDBJ whole genome shotgun (WGS) entry which is preliminary data.</text>
</comment>
<evidence type="ECO:0000259" key="9">
    <source>
        <dbReference type="PROSITE" id="PS50929"/>
    </source>
</evidence>
<dbReference type="Gene3D" id="3.40.50.300">
    <property type="entry name" value="P-loop containing nucleotide triphosphate hydrolases"/>
    <property type="match status" value="1"/>
</dbReference>
<protein>
    <recommendedName>
        <fullName evidence="9">ABC transmembrane type-1 domain-containing protein</fullName>
    </recommendedName>
</protein>
<evidence type="ECO:0000256" key="3">
    <source>
        <dbReference type="ARBA" id="ARBA00022692"/>
    </source>
</evidence>
<organism evidence="10 11">
    <name type="scientific">Camellia sinensis var. sinensis</name>
    <name type="common">China tea</name>
    <dbReference type="NCBI Taxonomy" id="542762"/>
    <lineage>
        <taxon>Eukaryota</taxon>
        <taxon>Viridiplantae</taxon>
        <taxon>Streptophyta</taxon>
        <taxon>Embryophyta</taxon>
        <taxon>Tracheophyta</taxon>
        <taxon>Spermatophyta</taxon>
        <taxon>Magnoliopsida</taxon>
        <taxon>eudicotyledons</taxon>
        <taxon>Gunneridae</taxon>
        <taxon>Pentapetalae</taxon>
        <taxon>asterids</taxon>
        <taxon>Ericales</taxon>
        <taxon>Theaceae</taxon>
        <taxon>Camellia</taxon>
    </lineage>
</organism>
<dbReference type="Pfam" id="PF00664">
    <property type="entry name" value="ABC_membrane"/>
    <property type="match status" value="1"/>
</dbReference>
<keyword evidence="11" id="KW-1185">Reference proteome</keyword>
<dbReference type="Pfam" id="PF00005">
    <property type="entry name" value="ABC_tran"/>
    <property type="match status" value="1"/>
</dbReference>
<dbReference type="SUPFAM" id="SSF52540">
    <property type="entry name" value="P-loop containing nucleoside triphosphate hydrolases"/>
    <property type="match status" value="1"/>
</dbReference>
<dbReference type="InterPro" id="IPR011527">
    <property type="entry name" value="ABC1_TM_dom"/>
</dbReference>
<dbReference type="EMBL" id="SDRB02003893">
    <property type="protein sequence ID" value="THG16737.1"/>
    <property type="molecule type" value="Genomic_DNA"/>
</dbReference>
<dbReference type="GO" id="GO:0016887">
    <property type="term" value="F:ATP hydrolysis activity"/>
    <property type="evidence" value="ECO:0007669"/>
    <property type="project" value="InterPro"/>
</dbReference>
<keyword evidence="5" id="KW-0067">ATP-binding</keyword>
<evidence type="ECO:0000256" key="8">
    <source>
        <dbReference type="SAM" id="Phobius"/>
    </source>
</evidence>
<keyword evidence="2" id="KW-0813">Transport</keyword>
<dbReference type="Proteomes" id="UP000306102">
    <property type="component" value="Unassembled WGS sequence"/>
</dbReference>
<evidence type="ECO:0000256" key="5">
    <source>
        <dbReference type="ARBA" id="ARBA00022840"/>
    </source>
</evidence>
<dbReference type="SUPFAM" id="SSF90123">
    <property type="entry name" value="ABC transporter transmembrane region"/>
    <property type="match status" value="1"/>
</dbReference>